<evidence type="ECO:0000313" key="2">
    <source>
        <dbReference type="Proteomes" id="UP001139031"/>
    </source>
</evidence>
<proteinExistence type="predicted"/>
<accession>A0ABS7TTZ7</accession>
<keyword evidence="2" id="KW-1185">Reference proteome</keyword>
<evidence type="ECO:0000313" key="1">
    <source>
        <dbReference type="EMBL" id="MBZ5711695.1"/>
    </source>
</evidence>
<dbReference type="RefSeq" id="WP_224193456.1">
    <property type="nucleotide sequence ID" value="NZ_JAIRAU010000027.1"/>
</dbReference>
<dbReference type="Proteomes" id="UP001139031">
    <property type="component" value="Unassembled WGS sequence"/>
</dbReference>
<sequence>MSAPVTTSFETFNPALEIVVPRVGSAIHGLACHFEAIVGPSLMANHTVRIDYDRQVIELYAPDVVYRGARVRDGGMFTLTQENGETMSSDALIDWASGAALTGACSGASTGSALATSG</sequence>
<name>A0ABS7TTZ7_9BACT</name>
<comment type="caution">
    <text evidence="1">The sequence shown here is derived from an EMBL/GenBank/DDBJ whole genome shotgun (WGS) entry which is preliminary data.</text>
</comment>
<organism evidence="1 2">
    <name type="scientific">Nannocystis pusilla</name>
    <dbReference type="NCBI Taxonomy" id="889268"/>
    <lineage>
        <taxon>Bacteria</taxon>
        <taxon>Pseudomonadati</taxon>
        <taxon>Myxococcota</taxon>
        <taxon>Polyangia</taxon>
        <taxon>Nannocystales</taxon>
        <taxon>Nannocystaceae</taxon>
        <taxon>Nannocystis</taxon>
    </lineage>
</organism>
<reference evidence="1" key="1">
    <citation type="submission" date="2021-08" db="EMBL/GenBank/DDBJ databases">
        <authorList>
            <person name="Stevens D.C."/>
        </authorList>
    </citation>
    <scope>NUCLEOTIDE SEQUENCE</scope>
    <source>
        <strain evidence="1">DSM 53165</strain>
    </source>
</reference>
<protein>
    <submittedName>
        <fullName evidence="1">Uncharacterized protein</fullName>
    </submittedName>
</protein>
<gene>
    <name evidence="1" type="ORF">K7C98_20840</name>
</gene>
<dbReference type="EMBL" id="JAIRAU010000027">
    <property type="protein sequence ID" value="MBZ5711695.1"/>
    <property type="molecule type" value="Genomic_DNA"/>
</dbReference>